<dbReference type="Proteomes" id="UP001209885">
    <property type="component" value="Unassembled WGS sequence"/>
</dbReference>
<evidence type="ECO:0000313" key="3">
    <source>
        <dbReference type="EMBL" id="MCX2746111.1"/>
    </source>
</evidence>
<dbReference type="PANTHER" id="PTHR10900:SF77">
    <property type="entry name" value="FI19380P1"/>
    <property type="match status" value="1"/>
</dbReference>
<feature type="signal peptide" evidence="1">
    <location>
        <begin position="1"/>
        <end position="28"/>
    </location>
</feature>
<dbReference type="Pfam" id="PF02469">
    <property type="entry name" value="Fasciclin"/>
    <property type="match status" value="4"/>
</dbReference>
<feature type="chain" id="PRO_5045209507" evidence="1">
    <location>
        <begin position="29"/>
        <end position="582"/>
    </location>
</feature>
<accession>A0ABT3RWG1</accession>
<dbReference type="PROSITE" id="PS51257">
    <property type="entry name" value="PROKAR_LIPOPROTEIN"/>
    <property type="match status" value="1"/>
</dbReference>
<feature type="domain" description="FAS1" evidence="2">
    <location>
        <begin position="307"/>
        <end position="436"/>
    </location>
</feature>
<sequence>MKTLKSLKLTKMTLALLSVFLITLSACDDDDDNPVNIQPDKNLAEVAAENGFTSLLAAAEEAGLDGALTDENNDLTVFAPTNDAFAAFLNANGWADVTEIPDAALESVLQYHILASSKNSGELGNSEATLQGSALYPNASALTINGNTNISAVDVEASNGVIHVIDMVLMPPTDNIVDIAAGDENFSVLVSLLQRVDLVDAVRNGEFTVFAPTNTAFENSGITADVAAELSDAEVIDILTYHVLSGYAFSSDLTNGDITMLNGEPLTVDADNGTLQGANNEDPVNIATTNILGTNGVIHVIDGVVLPPKTIVDQAVYNGFDSLAVAVEQAGLVEALSGGELTVFAPTNDAFVNLLSQLSYVQISDIPTDLLSAVLTYHVVDGAFTSDMLSDGYLPTLNGQAIDVDVTNLILNDNANIIAIDVMADNGVVHAINSVMVPETRTIAEIASEAGLTRLVEALTEAGLAETFTQEGNYTVFAPSNAAFDALYSALGVEGPAGVDDGTLEAVLTYHVLGNRVYSSDLSDGLTPETLQGSTFIINIGSNVTITDNDPDNADAAVTATDIQATNGVVHTIDEILLPVDI</sequence>
<keyword evidence="1" id="KW-0732">Signal</keyword>
<feature type="domain" description="FAS1" evidence="2">
    <location>
        <begin position="39"/>
        <end position="169"/>
    </location>
</feature>
<dbReference type="InterPro" id="IPR050904">
    <property type="entry name" value="Adhesion/Biosynth-related"/>
</dbReference>
<evidence type="ECO:0000259" key="2">
    <source>
        <dbReference type="PROSITE" id="PS50213"/>
    </source>
</evidence>
<dbReference type="SUPFAM" id="SSF82153">
    <property type="entry name" value="FAS1 domain"/>
    <property type="match status" value="4"/>
</dbReference>
<dbReference type="InterPro" id="IPR000782">
    <property type="entry name" value="FAS1_domain"/>
</dbReference>
<gene>
    <name evidence="3" type="ORF">OO013_19690</name>
</gene>
<dbReference type="EMBL" id="JAPFQN010000014">
    <property type="protein sequence ID" value="MCX2746111.1"/>
    <property type="molecule type" value="Genomic_DNA"/>
</dbReference>
<dbReference type="SMART" id="SM00554">
    <property type="entry name" value="FAS1"/>
    <property type="match status" value="4"/>
</dbReference>
<protein>
    <submittedName>
        <fullName evidence="3">Fasciclin domain-containing protein</fullName>
    </submittedName>
</protein>
<proteinExistence type="predicted"/>
<feature type="domain" description="FAS1" evidence="2">
    <location>
        <begin position="439"/>
        <end position="577"/>
    </location>
</feature>
<keyword evidence="4" id="KW-1185">Reference proteome</keyword>
<name>A0ABT3RWG1_9BACT</name>
<evidence type="ECO:0000256" key="1">
    <source>
        <dbReference type="SAM" id="SignalP"/>
    </source>
</evidence>
<dbReference type="RefSeq" id="WP_266058809.1">
    <property type="nucleotide sequence ID" value="NZ_JAPFQN010000014.1"/>
</dbReference>
<dbReference type="Gene3D" id="2.30.180.10">
    <property type="entry name" value="FAS1 domain"/>
    <property type="match status" value="4"/>
</dbReference>
<comment type="caution">
    <text evidence="3">The sequence shown here is derived from an EMBL/GenBank/DDBJ whole genome shotgun (WGS) entry which is preliminary data.</text>
</comment>
<dbReference type="InterPro" id="IPR036378">
    <property type="entry name" value="FAS1_dom_sf"/>
</dbReference>
<organism evidence="3 4">
    <name type="scientific">Mangrovivirga halotolerans</name>
    <dbReference type="NCBI Taxonomy" id="2993936"/>
    <lineage>
        <taxon>Bacteria</taxon>
        <taxon>Pseudomonadati</taxon>
        <taxon>Bacteroidota</taxon>
        <taxon>Cytophagia</taxon>
        <taxon>Cytophagales</taxon>
        <taxon>Mangrovivirgaceae</taxon>
        <taxon>Mangrovivirga</taxon>
    </lineage>
</organism>
<feature type="domain" description="FAS1" evidence="2">
    <location>
        <begin position="173"/>
        <end position="305"/>
    </location>
</feature>
<evidence type="ECO:0000313" key="4">
    <source>
        <dbReference type="Proteomes" id="UP001209885"/>
    </source>
</evidence>
<dbReference type="PANTHER" id="PTHR10900">
    <property type="entry name" value="PERIOSTIN-RELATED"/>
    <property type="match status" value="1"/>
</dbReference>
<reference evidence="3 4" key="1">
    <citation type="submission" date="2022-11" db="EMBL/GenBank/DDBJ databases">
        <title>The characterization of three novel Bacteroidetes species and genomic analysis of their roles in tidal elemental geochemical cycles.</title>
        <authorList>
            <person name="Ma K."/>
        </authorList>
    </citation>
    <scope>NUCLEOTIDE SEQUENCE [LARGE SCALE GENOMIC DNA]</scope>
    <source>
        <strain evidence="3 4">M17</strain>
    </source>
</reference>
<dbReference type="PROSITE" id="PS50213">
    <property type="entry name" value="FAS1"/>
    <property type="match status" value="4"/>
</dbReference>